<name>A0A6C0E117_9ZZZZ</name>
<dbReference type="EMBL" id="MN739708">
    <property type="protein sequence ID" value="QHT22290.1"/>
    <property type="molecule type" value="Genomic_DNA"/>
</dbReference>
<organism evidence="1">
    <name type="scientific">viral metagenome</name>
    <dbReference type="NCBI Taxonomy" id="1070528"/>
    <lineage>
        <taxon>unclassified sequences</taxon>
        <taxon>metagenomes</taxon>
        <taxon>organismal metagenomes</taxon>
    </lineage>
</organism>
<proteinExistence type="predicted"/>
<dbReference type="AlphaFoldDB" id="A0A6C0E117"/>
<evidence type="ECO:0000313" key="1">
    <source>
        <dbReference type="EMBL" id="QHT22290.1"/>
    </source>
</evidence>
<accession>A0A6C0E117</accession>
<protein>
    <submittedName>
        <fullName evidence="1">Uncharacterized protein</fullName>
    </submittedName>
</protein>
<reference evidence="1" key="1">
    <citation type="journal article" date="2020" name="Nature">
        <title>Giant virus diversity and host interactions through global metagenomics.</title>
        <authorList>
            <person name="Schulz F."/>
            <person name="Roux S."/>
            <person name="Paez-Espino D."/>
            <person name="Jungbluth S."/>
            <person name="Walsh D.A."/>
            <person name="Denef V.J."/>
            <person name="McMahon K.D."/>
            <person name="Konstantinidis K.T."/>
            <person name="Eloe-Fadrosh E.A."/>
            <person name="Kyrpides N.C."/>
            <person name="Woyke T."/>
        </authorList>
    </citation>
    <scope>NUCLEOTIDE SEQUENCE</scope>
    <source>
        <strain evidence="1">GVMAG-M-3300023179-107</strain>
    </source>
</reference>
<sequence length="618" mass="69818">MSELVIPVVGLTLLAGYFFNKDGKSPRNGVSKSVEKFEKPNGNNIYSSNRVNEINAEVLNMSTQNYVKSENPAASGVLPPLFNTYSSKGAGINEILQETGGSEVMRGYLKTNRLQNPLGKQIKAIDEKPMFNVALAERKMDDNEEEKSLLTGLPLDKTHRNMTPFFGSKIKQNIETFSNEHLLDVHTGNASTYRGKVEVQNMFDVKEQNIYGSPVFSNNIELERYIPSVFRQGEKVVEDMKVSAPKSGTYENNIRPIFKSVDDLRVVSKPKESYAGRTLAGQMGEVRGIQSKVEKRRPETYYEKTKDHLFTTTTNVLAETSKEDYSTNFKNTSRQDYNTEYYGGASSVQLKYKGRIKLIDEGVDNSNKIDIDSLLQNPKRQNYGNDYIRNIGGEGYEKMTNDYGKGSINLHETERATTAQTHLLNSTKTEFGVKTRYMDKVKPTIKETTGVIDNTGNIKTSYNKGKNSAFIEGLSNLELKQTHKETTVINDYTGNVNKGDGMGYLVNKYQPRDTQKEDIIHRDRSSGPQSFNTSLGKTSFGEMKHTANMMLKERMDERPQTNVNTQQVVPDKNLLGYVQRFRVDNGPEDTIHENRIQPDLIQSQHDNNPFSIYNRSGK</sequence>